<dbReference type="InterPro" id="IPR012675">
    <property type="entry name" value="Beta-grasp_dom_sf"/>
</dbReference>
<organism evidence="2">
    <name type="scientific">Bellilinea caldifistulae</name>
    <dbReference type="NCBI Taxonomy" id="360411"/>
    <lineage>
        <taxon>Bacteria</taxon>
        <taxon>Bacillati</taxon>
        <taxon>Chloroflexota</taxon>
        <taxon>Anaerolineae</taxon>
        <taxon>Anaerolineales</taxon>
        <taxon>Anaerolineaceae</taxon>
        <taxon>Bellilinea</taxon>
    </lineage>
</organism>
<dbReference type="PROSITE" id="PS51085">
    <property type="entry name" value="2FE2S_FER_2"/>
    <property type="match status" value="1"/>
</dbReference>
<comment type="caution">
    <text evidence="2">The sequence shown here is derived from an EMBL/GenBank/DDBJ whole genome shotgun (WGS) entry which is preliminary data.</text>
</comment>
<dbReference type="InterPro" id="IPR027980">
    <property type="entry name" value="RACo_C"/>
</dbReference>
<gene>
    <name evidence="2" type="ORF">ENT17_12820</name>
</gene>
<protein>
    <submittedName>
        <fullName evidence="2">DUF4445 domain-containing protein</fullName>
    </submittedName>
</protein>
<reference evidence="2" key="1">
    <citation type="journal article" date="2020" name="mSystems">
        <title>Genome- and Community-Level Interaction Insights into Carbon Utilization and Element Cycling Functions of Hydrothermarchaeota in Hydrothermal Sediment.</title>
        <authorList>
            <person name="Zhou Z."/>
            <person name="Liu Y."/>
            <person name="Xu W."/>
            <person name="Pan J."/>
            <person name="Luo Z.H."/>
            <person name="Li M."/>
        </authorList>
    </citation>
    <scope>NUCLEOTIDE SEQUENCE [LARGE SCALE GENOMIC DNA]</scope>
    <source>
        <strain evidence="2">SpSt-556</strain>
    </source>
</reference>
<dbReference type="InterPro" id="IPR052911">
    <property type="entry name" value="Corrinoid_activation_enz"/>
</dbReference>
<name>A0A7C4L1B9_9CHLR</name>
<dbReference type="Gene3D" id="3.10.20.30">
    <property type="match status" value="1"/>
</dbReference>
<dbReference type="InterPro" id="IPR042259">
    <property type="entry name" value="Raco-like_middle_sf"/>
</dbReference>
<dbReference type="EMBL" id="DSXR01000127">
    <property type="protein sequence ID" value="HGS88478.1"/>
    <property type="molecule type" value="Genomic_DNA"/>
</dbReference>
<dbReference type="PANTHER" id="PTHR42895:SF2">
    <property type="entry name" value="IRON-SULFUR CLUSTER PROTEIN"/>
    <property type="match status" value="1"/>
</dbReference>
<dbReference type="InterPro" id="IPR001041">
    <property type="entry name" value="2Fe-2S_ferredoxin-type"/>
</dbReference>
<dbReference type="CDD" id="cd00207">
    <property type="entry name" value="fer2"/>
    <property type="match status" value="1"/>
</dbReference>
<dbReference type="Pfam" id="PF17651">
    <property type="entry name" value="Raco_middle"/>
    <property type="match status" value="1"/>
</dbReference>
<dbReference type="Gene3D" id="3.30.420.480">
    <property type="entry name" value="Domain of unknown function (DUF4445)"/>
    <property type="match status" value="1"/>
</dbReference>
<sequence>MVQPTPTGNLPKNAAAVFGEMGGVNHVRVIQEQESNFGATMDTSSPTDFQKNIEKTCEVLFVPSGRSGRVKRGMTLLEAARQLGVTIESACGGEGWCGQCAVRVREGAFGSQGKISSLAHLSPADEAELGELAARSLPSGSRLACLARLLGDVCVATGGEDRPSGSSFGKSLGEIVVEVDPLIRLCWLRLDPSGSGISSLLEQARQLLANRFGVLALEWEESALNALSAAAAESGGEVTLTLWNEERVLRVQAGFQERALGLAVDIGTTTLAVYLCDLRSGALLATASGLNPQIAWGADVISRIAFCNQSPDGLQQLQSAVIAEINRLAEQAASEGEVVLEDVVDCLWVGNSVMLHLALGFNPASLGESPFSPQFSDALDLPACRVGLRLNGGARLHVLPLIAGYVGADAVAAILAADLHQREEMTLLVDAGTNGEIVLGNRQGLWCTSSPTGPAFEGANITCGTRAVPGAIERVRIDPSSRQVRYKVIGSPLWSDEYNAPGLPVEGICGSGVLEAVAEMYAAGLLLPNGRFNGQVSSAAWLRKGDGELVFVLAPAAHSRSGQPIYLTQKDVRAVQLAKAALRSGCDFLLRAGMAEKPRRILLAGAFGSLLDPQHAMRIGMIPPLPLEQVQAVGNAAGEGACLALLNRRKREEARQIARQVHHVVMPSDSSFQDQFVAALSFPPLAESEPACFDVQPNQEAQK</sequence>
<dbReference type="Pfam" id="PF14574">
    <property type="entry name" value="RACo_C_ter"/>
    <property type="match status" value="1"/>
</dbReference>
<feature type="domain" description="2Fe-2S ferredoxin-type" evidence="1">
    <location>
        <begin position="57"/>
        <end position="161"/>
    </location>
</feature>
<dbReference type="InterPro" id="IPR041414">
    <property type="entry name" value="Raco-like_middle"/>
</dbReference>
<accession>A0A7C4L1B9</accession>
<dbReference type="PANTHER" id="PTHR42895">
    <property type="entry name" value="IRON-SULFUR CLUSTER-BINDING PROTEIN-RELATED"/>
    <property type="match status" value="1"/>
</dbReference>
<dbReference type="SUPFAM" id="SSF54292">
    <property type="entry name" value="2Fe-2S ferredoxin-like"/>
    <property type="match status" value="1"/>
</dbReference>
<dbReference type="AlphaFoldDB" id="A0A7C4L1B9"/>
<evidence type="ECO:0000259" key="1">
    <source>
        <dbReference type="PROSITE" id="PS51085"/>
    </source>
</evidence>
<evidence type="ECO:0000313" key="2">
    <source>
        <dbReference type="EMBL" id="HGS88478.1"/>
    </source>
</evidence>
<dbReference type="GO" id="GO:0051536">
    <property type="term" value="F:iron-sulfur cluster binding"/>
    <property type="evidence" value="ECO:0007669"/>
    <property type="project" value="InterPro"/>
</dbReference>
<dbReference type="InterPro" id="IPR036010">
    <property type="entry name" value="2Fe-2S_ferredoxin-like_sf"/>
</dbReference>
<dbReference type="Pfam" id="PF00111">
    <property type="entry name" value="Fer2"/>
    <property type="match status" value="1"/>
</dbReference>
<proteinExistence type="predicted"/>